<dbReference type="AlphaFoldDB" id="A0A6A4HMT1"/>
<proteinExistence type="predicted"/>
<feature type="transmembrane region" description="Helical" evidence="1">
    <location>
        <begin position="301"/>
        <end position="323"/>
    </location>
</feature>
<organism evidence="2 3">
    <name type="scientific">Gymnopus androsaceus JB14</name>
    <dbReference type="NCBI Taxonomy" id="1447944"/>
    <lineage>
        <taxon>Eukaryota</taxon>
        <taxon>Fungi</taxon>
        <taxon>Dikarya</taxon>
        <taxon>Basidiomycota</taxon>
        <taxon>Agaricomycotina</taxon>
        <taxon>Agaricomycetes</taxon>
        <taxon>Agaricomycetidae</taxon>
        <taxon>Agaricales</taxon>
        <taxon>Marasmiineae</taxon>
        <taxon>Omphalotaceae</taxon>
        <taxon>Gymnopus</taxon>
    </lineage>
</organism>
<feature type="transmembrane region" description="Helical" evidence="1">
    <location>
        <begin position="434"/>
        <end position="455"/>
    </location>
</feature>
<keyword evidence="3" id="KW-1185">Reference proteome</keyword>
<reference evidence="2" key="1">
    <citation type="journal article" date="2019" name="Environ. Microbiol.">
        <title>Fungal ecological strategies reflected in gene transcription - a case study of two litter decomposers.</title>
        <authorList>
            <person name="Barbi F."/>
            <person name="Kohler A."/>
            <person name="Barry K."/>
            <person name="Baskaran P."/>
            <person name="Daum C."/>
            <person name="Fauchery L."/>
            <person name="Ihrmark K."/>
            <person name="Kuo A."/>
            <person name="LaButti K."/>
            <person name="Lipzen A."/>
            <person name="Morin E."/>
            <person name="Grigoriev I.V."/>
            <person name="Henrissat B."/>
            <person name="Lindahl B."/>
            <person name="Martin F."/>
        </authorList>
    </citation>
    <scope>NUCLEOTIDE SEQUENCE</scope>
    <source>
        <strain evidence="2">JB14</strain>
    </source>
</reference>
<feature type="transmembrane region" description="Helical" evidence="1">
    <location>
        <begin position="278"/>
        <end position="295"/>
    </location>
</feature>
<feature type="transmembrane region" description="Helical" evidence="1">
    <location>
        <begin position="539"/>
        <end position="559"/>
    </location>
</feature>
<feature type="transmembrane region" description="Helical" evidence="1">
    <location>
        <begin position="365"/>
        <end position="386"/>
    </location>
</feature>
<gene>
    <name evidence="2" type="ORF">BT96DRAFT_920905</name>
</gene>
<sequence length="573" mass="65310">MTTKRAWPFPLGSPSIGNKTLLDESAELLSFVMPMVRRLEAPNPCFNSSNDLVGQAHILKILISTHIRIIKDLEIMNFALFNESHHELKSKKCGKIEELDQHTFNLFRNFGNDPEDMRMITSCRRDYLSTGILESLFELGIPLGNGSNRTEWAYAPYIEATKGGLGPKDFTPIPMHRWIAADSRTTGALNASSNNTENLNVLDDSSVESLNISWHLTYSGMSVHERTMLDSFNSLMAPEQYPVTESDYNQVKAQDQVDQQNSIFGIHREGSSHPRRRLVLSFLSYLVHLMYYYWYTRTSSTFISIPGTILLAFANLINCEFIIQGRDAWLAYQFLLPQIQSDYRNGFTNFDALNLPKLMRSVLRILRFVFVAFIPLQTSWMLLTALRIELVWFTSPETKFLRRIIPTLRRIRPNHRERASERLERSTMRRRSQMAIVAALFVAYHLMLPHLPNLLDPLHPEPDPSILQEKMLYKDIILKESIVDPLFVSGTLFQLVLNNSSGFFAGSYRIAAILKAVTLALDLVQYIPWAVGLPESRGGMDAAFIIYGTMMVVAGWQAATLSRAPTDDDLEDE</sequence>
<keyword evidence="1" id="KW-1133">Transmembrane helix</keyword>
<name>A0A6A4HMT1_9AGAR</name>
<protein>
    <submittedName>
        <fullName evidence="2">Uncharacterized protein</fullName>
    </submittedName>
</protein>
<dbReference type="Proteomes" id="UP000799118">
    <property type="component" value="Unassembled WGS sequence"/>
</dbReference>
<dbReference type="EMBL" id="ML769484">
    <property type="protein sequence ID" value="KAE9398374.1"/>
    <property type="molecule type" value="Genomic_DNA"/>
</dbReference>
<evidence type="ECO:0000313" key="2">
    <source>
        <dbReference type="EMBL" id="KAE9398374.1"/>
    </source>
</evidence>
<evidence type="ECO:0000256" key="1">
    <source>
        <dbReference type="SAM" id="Phobius"/>
    </source>
</evidence>
<feature type="transmembrane region" description="Helical" evidence="1">
    <location>
        <begin position="508"/>
        <end position="527"/>
    </location>
</feature>
<accession>A0A6A4HMT1</accession>
<keyword evidence="1" id="KW-0812">Transmembrane</keyword>
<dbReference type="OrthoDB" id="2548253at2759"/>
<keyword evidence="1" id="KW-0472">Membrane</keyword>
<evidence type="ECO:0000313" key="3">
    <source>
        <dbReference type="Proteomes" id="UP000799118"/>
    </source>
</evidence>